<protein>
    <recommendedName>
        <fullName evidence="4">G domain-containing protein</fullName>
    </recommendedName>
</protein>
<organism evidence="2 3">
    <name type="scientific">Lepraria neglecta</name>
    <dbReference type="NCBI Taxonomy" id="209136"/>
    <lineage>
        <taxon>Eukaryota</taxon>
        <taxon>Fungi</taxon>
        <taxon>Dikarya</taxon>
        <taxon>Ascomycota</taxon>
        <taxon>Pezizomycotina</taxon>
        <taxon>Lecanoromycetes</taxon>
        <taxon>OSLEUM clade</taxon>
        <taxon>Lecanoromycetidae</taxon>
        <taxon>Lecanorales</taxon>
        <taxon>Lecanorineae</taxon>
        <taxon>Stereocaulaceae</taxon>
        <taxon>Lepraria</taxon>
    </lineage>
</organism>
<keyword evidence="1" id="KW-0175">Coiled coil</keyword>
<proteinExistence type="predicted"/>
<dbReference type="EMBL" id="JASNWA010000009">
    <property type="protein sequence ID" value="KAK3169505.1"/>
    <property type="molecule type" value="Genomic_DNA"/>
</dbReference>
<dbReference type="InterPro" id="IPR027417">
    <property type="entry name" value="P-loop_NTPase"/>
</dbReference>
<dbReference type="AlphaFoldDB" id="A0AAD9Z0T4"/>
<name>A0AAD9Z0T4_9LECA</name>
<evidence type="ECO:0008006" key="4">
    <source>
        <dbReference type="Google" id="ProtNLM"/>
    </source>
</evidence>
<reference evidence="2" key="1">
    <citation type="submission" date="2022-11" db="EMBL/GenBank/DDBJ databases">
        <title>Chromosomal genome sequence assembly and mating type (MAT) locus characterization of the leprose asexual lichenized fungus Lepraria neglecta (Nyl.) Erichsen.</title>
        <authorList>
            <person name="Allen J.L."/>
            <person name="Pfeffer B."/>
        </authorList>
    </citation>
    <scope>NUCLEOTIDE SEQUENCE</scope>
    <source>
        <strain evidence="2">Allen 5258</strain>
    </source>
</reference>
<dbReference type="SUPFAM" id="SSF52540">
    <property type="entry name" value="P-loop containing nucleoside triphosphate hydrolases"/>
    <property type="match status" value="1"/>
</dbReference>
<feature type="coiled-coil region" evidence="1">
    <location>
        <begin position="420"/>
        <end position="475"/>
    </location>
</feature>
<gene>
    <name evidence="2" type="ORF">OEA41_008889</name>
</gene>
<evidence type="ECO:0000313" key="2">
    <source>
        <dbReference type="EMBL" id="KAK3169505.1"/>
    </source>
</evidence>
<keyword evidence="3" id="KW-1185">Reference proteome</keyword>
<evidence type="ECO:0000313" key="3">
    <source>
        <dbReference type="Proteomes" id="UP001276659"/>
    </source>
</evidence>
<accession>A0AAD9Z0T4</accession>
<sequence>MAISACVAQRLSCQACDQDEKVVVFVGCTANGKSSLIRSALEYAGHKVEADSVEVGFGNKSTTKTVSSYQITVDIKDHYLKDNDGGIVEADEDTDLYDLEPVSSRSNRHIHILMLDTPGLDDSENLKEEEARKEIPSTEDSLQMRTVDENHKFAVLKALAELEKVHSVCFVLSIENTLGDATQRVIREYLAIFGKSKLNTKYHFAHTYINVENMFSSKALERPRIIEETFGIKEGQMKHHFIDNLPLHDDPVSKHFADSALSKLMKSVWGEIGQPTSHFCYPKSDAHKTMDEDLIGSVDVLEHFYKKQIADLEEKIPQFEASKRPLESRREVEKTSWSKLHLRFVELDTEELVEVGYQYKQEGSHLFSRTKLCFSLTAKAPIRDYKLSGKPGCVWSGTQNIKKGVHECCYWIYTLMGWKKEALEAELTRVRKEKDEAWSEYESTKTKVEELENKIKEADDDIALHTNNLEVLNRVRDIIRTDHISIEDIRTYSQYFAVPDICCYTIDQRTPFFPQTLLPYTNIHLSDVSEEYASKVAGISNALQLCSATLEALNLDLQRKKDVSDQLDALRIAVMNGITVNEAKNAESQRWEPKSNLDLLSPPDHAEVAKHLNELQSGLKVCLNGGDDLAFASLEEENERLRARVEVLARAIEQIGILVKANRDVRMKWKGIESDHKASLEAAKVVVALPSRNLMTIGQFTLMRKAIDEYGPESRKPWERLFNSWREVQKYGLGESSSDRC</sequence>
<comment type="caution">
    <text evidence="2">The sequence shown here is derived from an EMBL/GenBank/DDBJ whole genome shotgun (WGS) entry which is preliminary data.</text>
</comment>
<dbReference type="Gene3D" id="3.40.50.300">
    <property type="entry name" value="P-loop containing nucleotide triphosphate hydrolases"/>
    <property type="match status" value="1"/>
</dbReference>
<dbReference type="Proteomes" id="UP001276659">
    <property type="component" value="Unassembled WGS sequence"/>
</dbReference>
<evidence type="ECO:0000256" key="1">
    <source>
        <dbReference type="SAM" id="Coils"/>
    </source>
</evidence>